<evidence type="ECO:0000313" key="1">
    <source>
        <dbReference type="EMBL" id="MFG1254678.1"/>
    </source>
</evidence>
<dbReference type="RefSeq" id="WP_156026398.1">
    <property type="nucleotide sequence ID" value="NZ_JBAFUR010000007.1"/>
</dbReference>
<protein>
    <submittedName>
        <fullName evidence="1">Uncharacterized protein</fullName>
    </submittedName>
</protein>
<dbReference type="EMBL" id="JBAFUR010000007">
    <property type="protein sequence ID" value="MFG1254678.1"/>
    <property type="molecule type" value="Genomic_DNA"/>
</dbReference>
<accession>A0ABW6ZLG6</accession>
<keyword evidence="2" id="KW-1185">Reference proteome</keyword>
<comment type="caution">
    <text evidence="1">The sequence shown here is derived from an EMBL/GenBank/DDBJ whole genome shotgun (WGS) entry which is preliminary data.</text>
</comment>
<dbReference type="Proteomes" id="UP001604043">
    <property type="component" value="Unassembled WGS sequence"/>
</dbReference>
<proteinExistence type="predicted"/>
<evidence type="ECO:0000313" key="2">
    <source>
        <dbReference type="Proteomes" id="UP001604043"/>
    </source>
</evidence>
<reference evidence="1 2" key="1">
    <citation type="submission" date="2024-02" db="EMBL/GenBank/DDBJ databases">
        <title>Expansion and revision of Xanthobacter and proposal of Roseixanthobacter gen. nov.</title>
        <authorList>
            <person name="Soltysiak M.P.M."/>
            <person name="Jalihal A."/>
            <person name="Ory A."/>
            <person name="Chrisophersen C."/>
            <person name="Lee A.D."/>
            <person name="Boulton J."/>
            <person name="Springer M."/>
        </authorList>
    </citation>
    <scope>NUCLEOTIDE SEQUENCE [LARGE SCALE GENOMIC DNA]</scope>
    <source>
        <strain evidence="1 2">CB5</strain>
    </source>
</reference>
<sequence>MGQPGRMTTENEGAHVLVRLTWNDLPPIDRDRRIRASEGLARLMARKLDGGDYAVGEGWMSFRVPDPGERRLEAFTKRMETRIGEILFAPLTPKAVDRALGITPRERIRWYKDGRLPTCGREKTDHGDRTIQFPMFPFANIASIQANPQPRPMSTQHSITIFRYKDVLICR</sequence>
<organism evidence="1 2">
    <name type="scientific">Xanthobacter aminoxidans</name>
    <dbReference type="NCBI Taxonomy" id="186280"/>
    <lineage>
        <taxon>Bacteria</taxon>
        <taxon>Pseudomonadati</taxon>
        <taxon>Pseudomonadota</taxon>
        <taxon>Alphaproteobacteria</taxon>
        <taxon>Hyphomicrobiales</taxon>
        <taxon>Xanthobacteraceae</taxon>
        <taxon>Xanthobacter</taxon>
    </lineage>
</organism>
<name>A0ABW6ZLG6_9HYPH</name>
<gene>
    <name evidence="1" type="ORF">V5F30_20860</name>
</gene>